<dbReference type="PROSITE" id="PS51462">
    <property type="entry name" value="NUDIX"/>
    <property type="match status" value="1"/>
</dbReference>
<evidence type="ECO:0000259" key="3">
    <source>
        <dbReference type="PROSITE" id="PS51462"/>
    </source>
</evidence>
<dbReference type="CDD" id="cd04693">
    <property type="entry name" value="NUDIX_Hydrolase"/>
    <property type="match status" value="1"/>
</dbReference>
<reference evidence="4 5" key="1">
    <citation type="submission" date="2017-06" db="EMBL/GenBank/DDBJ databases">
        <authorList>
            <consortium name="Pathogen Informatics"/>
        </authorList>
    </citation>
    <scope>NUCLEOTIDE SEQUENCE [LARGE SCALE GENOMIC DNA]</scope>
    <source>
        <strain evidence="4 5">NCTC11291</strain>
    </source>
</reference>
<evidence type="ECO:0000313" key="5">
    <source>
        <dbReference type="Proteomes" id="UP000215144"/>
    </source>
</evidence>
<dbReference type="OrthoDB" id="9786032at2"/>
<organism evidence="4 5">
    <name type="scientific">Streptococcus acidominimus</name>
    <dbReference type="NCBI Taxonomy" id="1326"/>
    <lineage>
        <taxon>Bacteria</taxon>
        <taxon>Bacillati</taxon>
        <taxon>Bacillota</taxon>
        <taxon>Bacilli</taxon>
        <taxon>Lactobacillales</taxon>
        <taxon>Streptococcaceae</taxon>
        <taxon>Streptococcus</taxon>
    </lineage>
</organism>
<dbReference type="Gene3D" id="3.90.79.10">
    <property type="entry name" value="Nucleoside Triphosphate Pyrophosphohydrolase"/>
    <property type="match status" value="1"/>
</dbReference>
<dbReference type="AlphaFoldDB" id="A0A239WW88"/>
<proteinExistence type="inferred from homology"/>
<sequence>MELWDAYTAKVEKTGETLIRGQQIPNGLFHLVAEAIIQAQDGSVLFMKRDSHKPIYPNYYEASAGGSVLKDETSLTAIKREIHEETGLSPQSVTFLSETVVPEEFSIYHNYYAFYDGDKSIVTLQEGETTEWRWISPEELPDFLDIERVIPKQKELLTHYLHTKQWEIKKEQ</sequence>
<evidence type="ECO:0000256" key="2">
    <source>
        <dbReference type="ARBA" id="ARBA00022801"/>
    </source>
</evidence>
<name>A0A239WW88_STRAI</name>
<evidence type="ECO:0000256" key="1">
    <source>
        <dbReference type="ARBA" id="ARBA00005582"/>
    </source>
</evidence>
<evidence type="ECO:0000313" key="4">
    <source>
        <dbReference type="EMBL" id="SNV38672.1"/>
    </source>
</evidence>
<dbReference type="InterPro" id="IPR000086">
    <property type="entry name" value="NUDIX_hydrolase_dom"/>
</dbReference>
<dbReference type="PROSITE" id="PS00893">
    <property type="entry name" value="NUDIX_BOX"/>
    <property type="match status" value="1"/>
</dbReference>
<feature type="domain" description="Nudix hydrolase" evidence="3">
    <location>
        <begin position="28"/>
        <end position="158"/>
    </location>
</feature>
<gene>
    <name evidence="4" type="ORF">SAMEA4504048_00833</name>
</gene>
<dbReference type="GO" id="GO:0016787">
    <property type="term" value="F:hydrolase activity"/>
    <property type="evidence" value="ECO:0007669"/>
    <property type="project" value="UniProtKB-KW"/>
</dbReference>
<dbReference type="SUPFAM" id="SSF55811">
    <property type="entry name" value="Nudix"/>
    <property type="match status" value="1"/>
</dbReference>
<dbReference type="InterPro" id="IPR020084">
    <property type="entry name" value="NUDIX_hydrolase_CS"/>
</dbReference>
<dbReference type="Pfam" id="PF00293">
    <property type="entry name" value="NUDIX"/>
    <property type="match status" value="1"/>
</dbReference>
<dbReference type="InterPro" id="IPR015797">
    <property type="entry name" value="NUDIX_hydrolase-like_dom_sf"/>
</dbReference>
<dbReference type="KEGG" id="saco:SAME_00833"/>
<dbReference type="RefSeq" id="WP_095122195.1">
    <property type="nucleotide sequence ID" value="NZ_LT906454.1"/>
</dbReference>
<dbReference type="Proteomes" id="UP000215144">
    <property type="component" value="Chromosome 1"/>
</dbReference>
<dbReference type="EMBL" id="LT906454">
    <property type="protein sequence ID" value="SNV38672.1"/>
    <property type="molecule type" value="Genomic_DNA"/>
</dbReference>
<protein>
    <submittedName>
        <fullName evidence="4">NTP pyrophosphohydrolase including oxidative damage repair enzymes</fullName>
    </submittedName>
</protein>
<accession>A0A239WW88</accession>
<dbReference type="PANTHER" id="PTHR43736:SF1">
    <property type="entry name" value="DIHYDRONEOPTERIN TRIPHOSPHATE DIPHOSPHATASE"/>
    <property type="match status" value="1"/>
</dbReference>
<keyword evidence="2 4" id="KW-0378">Hydrolase</keyword>
<dbReference type="PANTHER" id="PTHR43736">
    <property type="entry name" value="ADP-RIBOSE PYROPHOSPHATASE"/>
    <property type="match status" value="1"/>
</dbReference>
<comment type="similarity">
    <text evidence="1">Belongs to the Nudix hydrolase family.</text>
</comment>